<feature type="compositionally biased region" description="Basic residues" evidence="1">
    <location>
        <begin position="161"/>
        <end position="173"/>
    </location>
</feature>
<evidence type="ECO:0000256" key="1">
    <source>
        <dbReference type="SAM" id="MobiDB-lite"/>
    </source>
</evidence>
<evidence type="ECO:0000256" key="2">
    <source>
        <dbReference type="SAM" id="Phobius"/>
    </source>
</evidence>
<evidence type="ECO:0000313" key="3">
    <source>
        <dbReference type="EMBL" id="GBP61593.1"/>
    </source>
</evidence>
<dbReference type="AlphaFoldDB" id="A0A4C1XEI8"/>
<gene>
    <name evidence="3" type="ORF">EVAR_27480_1</name>
</gene>
<feature type="region of interest" description="Disordered" evidence="1">
    <location>
        <begin position="323"/>
        <end position="350"/>
    </location>
</feature>
<feature type="transmembrane region" description="Helical" evidence="2">
    <location>
        <begin position="464"/>
        <end position="489"/>
    </location>
</feature>
<accession>A0A4C1XEI8</accession>
<keyword evidence="2" id="KW-0472">Membrane</keyword>
<name>A0A4C1XEI8_EUMVA</name>
<dbReference type="Proteomes" id="UP000299102">
    <property type="component" value="Unassembled WGS sequence"/>
</dbReference>
<protein>
    <submittedName>
        <fullName evidence="3">Uncharacterized protein</fullName>
    </submittedName>
</protein>
<reference evidence="3 4" key="1">
    <citation type="journal article" date="2019" name="Commun. Biol.">
        <title>The bagworm genome reveals a unique fibroin gene that provides high tensile strength.</title>
        <authorList>
            <person name="Kono N."/>
            <person name="Nakamura H."/>
            <person name="Ohtoshi R."/>
            <person name="Tomita M."/>
            <person name="Numata K."/>
            <person name="Arakawa K."/>
        </authorList>
    </citation>
    <scope>NUCLEOTIDE SEQUENCE [LARGE SCALE GENOMIC DNA]</scope>
</reference>
<dbReference type="EMBL" id="BGZK01000818">
    <property type="protein sequence ID" value="GBP61593.1"/>
    <property type="molecule type" value="Genomic_DNA"/>
</dbReference>
<keyword evidence="4" id="KW-1185">Reference proteome</keyword>
<proteinExistence type="predicted"/>
<keyword evidence="2" id="KW-0812">Transmembrane</keyword>
<feature type="region of interest" description="Disordered" evidence="1">
    <location>
        <begin position="386"/>
        <end position="406"/>
    </location>
</feature>
<organism evidence="3 4">
    <name type="scientific">Eumeta variegata</name>
    <name type="common">Bagworm moth</name>
    <name type="synonym">Eumeta japonica</name>
    <dbReference type="NCBI Taxonomy" id="151549"/>
    <lineage>
        <taxon>Eukaryota</taxon>
        <taxon>Metazoa</taxon>
        <taxon>Ecdysozoa</taxon>
        <taxon>Arthropoda</taxon>
        <taxon>Hexapoda</taxon>
        <taxon>Insecta</taxon>
        <taxon>Pterygota</taxon>
        <taxon>Neoptera</taxon>
        <taxon>Endopterygota</taxon>
        <taxon>Lepidoptera</taxon>
        <taxon>Glossata</taxon>
        <taxon>Ditrysia</taxon>
        <taxon>Tineoidea</taxon>
        <taxon>Psychidae</taxon>
        <taxon>Oiketicinae</taxon>
        <taxon>Eumeta</taxon>
    </lineage>
</organism>
<evidence type="ECO:0000313" key="4">
    <source>
        <dbReference type="Proteomes" id="UP000299102"/>
    </source>
</evidence>
<feature type="region of interest" description="Disordered" evidence="1">
    <location>
        <begin position="93"/>
        <end position="200"/>
    </location>
</feature>
<keyword evidence="2" id="KW-1133">Transmembrane helix</keyword>
<feature type="compositionally biased region" description="Basic residues" evidence="1">
    <location>
        <begin position="386"/>
        <end position="396"/>
    </location>
</feature>
<sequence>MYLPGNQTPGLWVRQKTPKLGIELTPHLLGLLMEECHNRVSCHSGWTNLEQAGAGSTEAADAEHKIDDDYRGTNGSEYTHTWSAGSYETLESSQSVLSRDKQRCQQAEAEQSLPGARAGASSYHTVTALRSSSSFETPPGEHLRSAVQAVRPQPGGERSTKRQRGGRDKKSKSGMRAMLARRNIHKPRTNHERSARPPRGRCRSLSLYHRLAPARSRLARLQAAALRSLTEYEKAYSAKIFVVPYHFCVSGRIWICEVQIRSLIRPGRAGCLRRPPERLECIGFRIFEWGRSLFNKMSSIKAETITENPVHIYQNANTRIIEDSRAARGEGGRERERQKERRAERDGERPAHPGFIFRRFMSTGRRSAVDILLWIAVSAKRARGRPRTVRSARTRRGTATADAAAGGGSNTEAWTIMRLLYKFILTVFIALCRTARCSGDIPRVFIEFSCCRSGPFARFTRWDLVYLLQGLGCLAGGGGCVYLCASYLYRMRTGKRNRHHRPDSPDPNPKSKRDDISINQLT</sequence>
<feature type="region of interest" description="Disordered" evidence="1">
    <location>
        <begin position="496"/>
        <end position="522"/>
    </location>
</feature>
<feature type="compositionally biased region" description="Polar residues" evidence="1">
    <location>
        <begin position="122"/>
        <end position="136"/>
    </location>
</feature>
<comment type="caution">
    <text evidence="3">The sequence shown here is derived from an EMBL/GenBank/DDBJ whole genome shotgun (WGS) entry which is preliminary data.</text>
</comment>